<evidence type="ECO:0000313" key="3">
    <source>
        <dbReference type="Proteomes" id="UP000065734"/>
    </source>
</evidence>
<dbReference type="Pfam" id="PF09898">
    <property type="entry name" value="DUF2125"/>
    <property type="match status" value="1"/>
</dbReference>
<proteinExistence type="predicted"/>
<dbReference type="AlphaFoldDB" id="A0A0H5B968"/>
<keyword evidence="3" id="KW-1185">Reference proteome</keyword>
<dbReference type="Proteomes" id="UP000065734">
    <property type="component" value="Chromosome I"/>
</dbReference>
<dbReference type="OrthoDB" id="7169664at2"/>
<organism evidence="2 3">
    <name type="scientific">Blastochloris viridis</name>
    <name type="common">Rhodopseudomonas viridis</name>
    <dbReference type="NCBI Taxonomy" id="1079"/>
    <lineage>
        <taxon>Bacteria</taxon>
        <taxon>Pseudomonadati</taxon>
        <taxon>Pseudomonadota</taxon>
        <taxon>Alphaproteobacteria</taxon>
        <taxon>Hyphomicrobiales</taxon>
        <taxon>Blastochloridaceae</taxon>
        <taxon>Blastochloris</taxon>
    </lineage>
</organism>
<sequence length="342" mass="36623">MPSPLSSRRFWLLVAPFVLLVLLAVGWSALWSHARDRVEAEIDRAMARESGAGRQIACAERTVAGFPFRIELRCERPLFAQNRGLALEIAGSRIVAVAEVWQPQRVRFELTGPVRVAEPGPGGREIAVAEFAAAHADVVYDFDGRHQLTAVAADVTLRVADAAQPFRSPRAELLLHRQDAGTALDVTLSVNRLDGPLALPGVRGAIDLDAEARVSGIEAIRGASQAERLRSWAIAGGKADITRLRVISDGVASDASGTLALDPHGRINGALRVLVHGVDQVMADLVQRRALPREILTLVPTLAAISQRGDIAGRPAMSLPIAFREGLIRVGPLPVGAIPPLF</sequence>
<dbReference type="RefSeq" id="WP_055036018.1">
    <property type="nucleotide sequence ID" value="NZ_AP014854.2"/>
</dbReference>
<gene>
    <name evidence="1" type="ORF">BV133_1174</name>
    <name evidence="2" type="ORF">BVIRIDIS_29270</name>
</gene>
<dbReference type="KEGG" id="bvr:BVIR_161"/>
<dbReference type="InterPro" id="IPR018666">
    <property type="entry name" value="DUF2125"/>
</dbReference>
<dbReference type="EMBL" id="LN907867">
    <property type="protein sequence ID" value="CUU43899.1"/>
    <property type="molecule type" value="Genomic_DNA"/>
</dbReference>
<name>A0A0H5B968_BLAVI</name>
<reference evidence="2" key="2">
    <citation type="submission" date="2015-11" db="EMBL/GenBank/DDBJ databases">
        <authorList>
            <person name="Zhang Y."/>
            <person name="Guo Z."/>
        </authorList>
    </citation>
    <scope>NUCLEOTIDE SEQUENCE</scope>
    <source>
        <strain evidence="2">1</strain>
    </source>
</reference>
<dbReference type="EMBL" id="AP014854">
    <property type="protein sequence ID" value="BAR98767.1"/>
    <property type="molecule type" value="Genomic_DNA"/>
</dbReference>
<dbReference type="STRING" id="1079.BVIR_161"/>
<evidence type="ECO:0000313" key="2">
    <source>
        <dbReference type="EMBL" id="CUU43899.1"/>
    </source>
</evidence>
<evidence type="ECO:0008006" key="4">
    <source>
        <dbReference type="Google" id="ProtNLM"/>
    </source>
</evidence>
<reference evidence="3" key="3">
    <citation type="journal article" date="2016" name="Genome Announc.">
        <title>Revised genome sequence of the purple photosynthetic bacterium Blastochloris viridis.</title>
        <authorList>
            <person name="Liu L.N."/>
            <person name="Faulkner M."/>
            <person name="Liu X."/>
            <person name="Huang F."/>
            <person name="Darby A.C."/>
            <person name="Hall N."/>
        </authorList>
    </citation>
    <scope>NUCLEOTIDE SEQUENCE [LARGE SCALE GENOMIC DNA]</scope>
    <source>
        <strain evidence="3">ATCC 19567 / DSM 133 / F</strain>
    </source>
</reference>
<reference evidence="1" key="1">
    <citation type="journal article" date="2015" name="Genome Announc.">
        <title>Complete Genome Sequence of the Bacteriochlorophyll b-Producing Photosynthetic Bacterium Blastochloris viridis.</title>
        <authorList>
            <person name="Tsukatani Y."/>
            <person name="Hirose Y."/>
            <person name="Harada J."/>
            <person name="Misawa N."/>
            <person name="Mori K."/>
            <person name="Inoue K."/>
            <person name="Tamiaki H."/>
        </authorList>
    </citation>
    <scope>NUCLEOTIDE SEQUENCE [LARGE SCALE GENOMIC DNA]</scope>
    <source>
        <strain evidence="1">DSM 133</strain>
    </source>
</reference>
<accession>A0A0H5B968</accession>
<evidence type="ECO:0000313" key="1">
    <source>
        <dbReference type="EMBL" id="BAR98767.1"/>
    </source>
</evidence>
<protein>
    <recommendedName>
        <fullName evidence="4">DUF2125 domain-containing protein</fullName>
    </recommendedName>
</protein>